<dbReference type="FunFam" id="3.30.980.10:FF:000004">
    <property type="entry name" value="Alanine--tRNA ligase, cytoplasmic"/>
    <property type="match status" value="1"/>
</dbReference>
<dbReference type="PANTHER" id="PTHR11777:SF9">
    <property type="entry name" value="ALANINE--TRNA LIGASE, CYTOPLASMIC"/>
    <property type="match status" value="1"/>
</dbReference>
<dbReference type="FunFam" id="3.30.930.10:FF:000011">
    <property type="entry name" value="Alanine--tRNA ligase, cytoplasmic"/>
    <property type="match status" value="1"/>
</dbReference>
<dbReference type="GO" id="GO:0000049">
    <property type="term" value="F:tRNA binding"/>
    <property type="evidence" value="ECO:0007669"/>
    <property type="project" value="UniProtKB-KW"/>
</dbReference>
<dbReference type="Proteomes" id="UP000078046">
    <property type="component" value="Unassembled WGS sequence"/>
</dbReference>
<keyword evidence="9" id="KW-0694">RNA-binding</keyword>
<dbReference type="Gene3D" id="2.40.30.130">
    <property type="match status" value="1"/>
</dbReference>
<evidence type="ECO:0000256" key="5">
    <source>
        <dbReference type="ARBA" id="ARBA00022723"/>
    </source>
</evidence>
<evidence type="ECO:0000256" key="12">
    <source>
        <dbReference type="ARBA" id="ARBA00048300"/>
    </source>
</evidence>
<keyword evidence="11" id="KW-0030">Aminoacyl-tRNA synthetase</keyword>
<dbReference type="InterPro" id="IPR045864">
    <property type="entry name" value="aa-tRNA-synth_II/BPL/LPL"/>
</dbReference>
<dbReference type="OrthoDB" id="2423964at2759"/>
<dbReference type="SUPFAM" id="SSF55186">
    <property type="entry name" value="ThrRS/AlaRS common domain"/>
    <property type="match status" value="1"/>
</dbReference>
<evidence type="ECO:0000256" key="9">
    <source>
        <dbReference type="ARBA" id="ARBA00022884"/>
    </source>
</evidence>
<proteinExistence type="inferred from homology"/>
<keyword evidence="15" id="KW-1185">Reference proteome</keyword>
<dbReference type="InterPro" id="IPR050058">
    <property type="entry name" value="Ala-tRNA_ligase"/>
</dbReference>
<dbReference type="GO" id="GO:0006419">
    <property type="term" value="P:alanyl-tRNA aminoacylation"/>
    <property type="evidence" value="ECO:0007669"/>
    <property type="project" value="InterPro"/>
</dbReference>
<dbReference type="EMBL" id="LWCA01001304">
    <property type="protein sequence ID" value="OAF65410.1"/>
    <property type="molecule type" value="Genomic_DNA"/>
</dbReference>
<feature type="non-terminal residue" evidence="14">
    <location>
        <position position="718"/>
    </location>
</feature>
<dbReference type="GO" id="GO:0046872">
    <property type="term" value="F:metal ion binding"/>
    <property type="evidence" value="ECO:0007669"/>
    <property type="project" value="UniProtKB-KW"/>
</dbReference>
<evidence type="ECO:0000256" key="4">
    <source>
        <dbReference type="ARBA" id="ARBA00022598"/>
    </source>
</evidence>
<comment type="caution">
    <text evidence="14">The sequence shown here is derived from an EMBL/GenBank/DDBJ whole genome shotgun (WGS) entry which is preliminary data.</text>
</comment>
<dbReference type="EC" id="6.1.1.7" evidence="2"/>
<evidence type="ECO:0000313" key="15">
    <source>
        <dbReference type="Proteomes" id="UP000078046"/>
    </source>
</evidence>
<dbReference type="SUPFAM" id="SSF55681">
    <property type="entry name" value="Class II aaRS and biotin synthetases"/>
    <property type="match status" value="1"/>
</dbReference>
<keyword evidence="7" id="KW-0862">Zinc</keyword>
<dbReference type="InterPro" id="IPR002318">
    <property type="entry name" value="Ala-tRNA-lgiase_IIc"/>
</dbReference>
<name>A0A177AUB1_9BILA</name>
<feature type="domain" description="Alanyl-transfer RNA synthetases family profile" evidence="13">
    <location>
        <begin position="4"/>
        <end position="718"/>
    </location>
</feature>
<evidence type="ECO:0000256" key="10">
    <source>
        <dbReference type="ARBA" id="ARBA00022917"/>
    </source>
</evidence>
<dbReference type="PRINTS" id="PR00980">
    <property type="entry name" value="TRNASYNTHALA"/>
</dbReference>
<dbReference type="GO" id="GO:0002161">
    <property type="term" value="F:aminoacyl-tRNA deacylase activity"/>
    <property type="evidence" value="ECO:0007669"/>
    <property type="project" value="TreeGrafter"/>
</dbReference>
<dbReference type="CDD" id="cd00673">
    <property type="entry name" value="AlaRS_core"/>
    <property type="match status" value="1"/>
</dbReference>
<dbReference type="SUPFAM" id="SSF101353">
    <property type="entry name" value="Putative anticodon-binding domain of alanyl-tRNA synthetase (AlaRS)"/>
    <property type="match status" value="1"/>
</dbReference>
<keyword evidence="5" id="KW-0479">Metal-binding</keyword>
<dbReference type="GO" id="GO:0005739">
    <property type="term" value="C:mitochondrion"/>
    <property type="evidence" value="ECO:0007669"/>
    <property type="project" value="TreeGrafter"/>
</dbReference>
<dbReference type="InterPro" id="IPR018165">
    <property type="entry name" value="Ala-tRNA-synth_IIc_core"/>
</dbReference>
<gene>
    <name evidence="14" type="ORF">A3Q56_06801</name>
</gene>
<dbReference type="PANTHER" id="PTHR11777">
    <property type="entry name" value="ALANYL-TRNA SYNTHETASE"/>
    <property type="match status" value="1"/>
</dbReference>
<dbReference type="GO" id="GO:0004813">
    <property type="term" value="F:alanine-tRNA ligase activity"/>
    <property type="evidence" value="ECO:0007669"/>
    <property type="project" value="UniProtKB-EC"/>
</dbReference>
<evidence type="ECO:0000256" key="8">
    <source>
        <dbReference type="ARBA" id="ARBA00022840"/>
    </source>
</evidence>
<keyword evidence="4" id="KW-0436">Ligase</keyword>
<evidence type="ECO:0000256" key="11">
    <source>
        <dbReference type="ARBA" id="ARBA00023146"/>
    </source>
</evidence>
<dbReference type="HAMAP" id="MF_00036_B">
    <property type="entry name" value="Ala_tRNA_synth_B"/>
    <property type="match status" value="1"/>
</dbReference>
<dbReference type="InterPro" id="IPR009000">
    <property type="entry name" value="Transl_B-barrel_sf"/>
</dbReference>
<evidence type="ECO:0000256" key="6">
    <source>
        <dbReference type="ARBA" id="ARBA00022741"/>
    </source>
</evidence>
<accession>A0A177AUB1</accession>
<dbReference type="InterPro" id="IPR023033">
    <property type="entry name" value="Ala_tRNA_ligase_euk/bac"/>
</dbReference>
<dbReference type="PROSITE" id="PS50860">
    <property type="entry name" value="AA_TRNA_LIGASE_II_ALA"/>
    <property type="match status" value="1"/>
</dbReference>
<organism evidence="14 15">
    <name type="scientific">Intoshia linei</name>
    <dbReference type="NCBI Taxonomy" id="1819745"/>
    <lineage>
        <taxon>Eukaryota</taxon>
        <taxon>Metazoa</taxon>
        <taxon>Spiralia</taxon>
        <taxon>Lophotrochozoa</taxon>
        <taxon>Mesozoa</taxon>
        <taxon>Orthonectida</taxon>
        <taxon>Rhopaluridae</taxon>
        <taxon>Intoshia</taxon>
    </lineage>
</organism>
<dbReference type="Gene3D" id="3.30.980.10">
    <property type="entry name" value="Threonyl-trna Synthetase, Chain A, domain 2"/>
    <property type="match status" value="1"/>
</dbReference>
<dbReference type="GO" id="GO:0005524">
    <property type="term" value="F:ATP binding"/>
    <property type="evidence" value="ECO:0007669"/>
    <property type="project" value="UniProtKB-KW"/>
</dbReference>
<dbReference type="NCBIfam" id="TIGR00344">
    <property type="entry name" value="alaS"/>
    <property type="match status" value="1"/>
</dbReference>
<dbReference type="Pfam" id="PF01411">
    <property type="entry name" value="tRNA-synt_2c"/>
    <property type="match status" value="1"/>
</dbReference>
<dbReference type="AlphaFoldDB" id="A0A177AUB1"/>
<keyword evidence="8" id="KW-0067">ATP-binding</keyword>
<reference evidence="14 15" key="1">
    <citation type="submission" date="2016-04" db="EMBL/GenBank/DDBJ databases">
        <title>The genome of Intoshia linei affirms orthonectids as highly simplified spiralians.</title>
        <authorList>
            <person name="Mikhailov K.V."/>
            <person name="Slusarev G.S."/>
            <person name="Nikitin M.A."/>
            <person name="Logacheva M.D."/>
            <person name="Penin A."/>
            <person name="Aleoshin V."/>
            <person name="Panchin Y.V."/>
        </authorList>
    </citation>
    <scope>NUCLEOTIDE SEQUENCE [LARGE SCALE GENOMIC DNA]</scope>
    <source>
        <strain evidence="14">Intl2013</strain>
        <tissue evidence="14">Whole animal</tissue>
    </source>
</reference>
<evidence type="ECO:0000256" key="2">
    <source>
        <dbReference type="ARBA" id="ARBA00013168"/>
    </source>
</evidence>
<evidence type="ECO:0000313" key="14">
    <source>
        <dbReference type="EMBL" id="OAF65410.1"/>
    </source>
</evidence>
<evidence type="ECO:0000256" key="1">
    <source>
        <dbReference type="ARBA" id="ARBA00008226"/>
    </source>
</evidence>
<evidence type="ECO:0000256" key="3">
    <source>
        <dbReference type="ARBA" id="ARBA00022555"/>
    </source>
</evidence>
<evidence type="ECO:0000256" key="7">
    <source>
        <dbReference type="ARBA" id="ARBA00022833"/>
    </source>
</evidence>
<keyword evidence="3" id="KW-0820">tRNA-binding</keyword>
<comment type="catalytic activity">
    <reaction evidence="12">
        <text>tRNA(Ala) + L-alanine + ATP = L-alanyl-tRNA(Ala) + AMP + diphosphate</text>
        <dbReference type="Rhea" id="RHEA:12540"/>
        <dbReference type="Rhea" id="RHEA-COMP:9657"/>
        <dbReference type="Rhea" id="RHEA-COMP:9923"/>
        <dbReference type="ChEBI" id="CHEBI:30616"/>
        <dbReference type="ChEBI" id="CHEBI:33019"/>
        <dbReference type="ChEBI" id="CHEBI:57972"/>
        <dbReference type="ChEBI" id="CHEBI:78442"/>
        <dbReference type="ChEBI" id="CHEBI:78497"/>
        <dbReference type="ChEBI" id="CHEBI:456215"/>
        <dbReference type="EC" id="6.1.1.7"/>
    </reaction>
</comment>
<dbReference type="InterPro" id="IPR018164">
    <property type="entry name" value="Ala-tRNA-synth_IIc_N"/>
</dbReference>
<comment type="similarity">
    <text evidence="1">Belongs to the class-II aminoacyl-tRNA synthetase family.</text>
</comment>
<keyword evidence="6" id="KW-0547">Nucleotide-binding</keyword>
<sequence length="718" mass="82445">MEKVGSNDVRLLFIDFFKEKNHKYWHSSSVIPYKDNSILFCNAGMNQFKPIFLDSMENNSPLKDLNRVVNSQKCIRAGGKHNDLDDVGFDNYHHTFFEMLGCWSFGDYFKKEIITWVYDLFINKIGLPMERIYVTYYSGSKELKIDPDYEVRDLWLKLGIEETHVLPFDQENFWMMGETGPCGPCTEIHFDKRGWSKYDDFFLSESAVELVNGDTQDVIELGNLVFIQYNLNINKKLQMLPKKHVDIGLGLERLTAVMQRSDSNYETDAFIPIFHKIQELTKCRNYQDLCGSDDVDSIDTAYRIIADHIRTLVIAVSDGCRPNNTGRGYVIRRIVRRAVRYFNEKLNGKPGQISSLVDVVVNLLCDAYPEIKSKVELVKQVIDTEEAQFLKTLKRGQRIFHNTVEKVKQDGKTEMSGKLAWKLYDTFGFPIDLTQNMAAECKLTVDMNQYNECMQKSKITSSRSSNKNVKMIDLNPALIGQLNKRSVEYTESFHKYNYSYDKDGEYIFEKPQAKIVAIVNESLELVDSVNNVVSFGDNYENSTYCGIILNRTNFYAEQGGQIGDIGMFCLINMSEKSSNPSDVEDDDTICFQVLDTQVNGNYILHVGQLMCSNLKVGYLVNLEVNFSRRKLIMNNHTATHLLNFAIREELPNSDQKGSLVAPDRLRFDYSHNSPLNEHQLSVIENSVRDTIKKQERVFTASDSSTRLQSMDGVRAIFG</sequence>
<dbReference type="SUPFAM" id="SSF50447">
    <property type="entry name" value="Translation proteins"/>
    <property type="match status" value="1"/>
</dbReference>
<evidence type="ECO:0000259" key="13">
    <source>
        <dbReference type="PROSITE" id="PS50860"/>
    </source>
</evidence>
<keyword evidence="10" id="KW-0648">Protein biosynthesis</keyword>
<dbReference type="InterPro" id="IPR018162">
    <property type="entry name" value="Ala-tRNA-ligase_IIc_anticod-bd"/>
</dbReference>
<dbReference type="InterPro" id="IPR018163">
    <property type="entry name" value="Thr/Ala-tRNA-synth_IIc_edit"/>
</dbReference>
<protein>
    <recommendedName>
        <fullName evidence="2">alanine--tRNA ligase</fullName>
        <ecNumber evidence="2">6.1.1.7</ecNumber>
    </recommendedName>
</protein>
<dbReference type="Gene3D" id="3.30.930.10">
    <property type="entry name" value="Bira Bifunctional Protein, Domain 2"/>
    <property type="match status" value="1"/>
</dbReference>